<geneLocation type="mitochondrion" evidence="2"/>
<evidence type="ECO:0000256" key="1">
    <source>
        <dbReference type="SAM" id="Phobius"/>
    </source>
</evidence>
<comment type="caution">
    <text evidence="2">The sequence shown here is derived from an EMBL/GenBank/DDBJ whole genome shotgun (WGS) entry which is preliminary data.</text>
</comment>
<dbReference type="EMBL" id="LKAM01000001">
    <property type="protein sequence ID" value="KUM50691.1"/>
    <property type="molecule type" value="Genomic_DNA"/>
</dbReference>
<reference evidence="2" key="1">
    <citation type="journal article" date="2015" name="Genome Biol. Evol.">
        <title>Organellar Genomes of White Spruce (Picea glauca): Assembly and Annotation.</title>
        <authorList>
            <person name="Jackman S.D."/>
            <person name="Warren R.L."/>
            <person name="Gibb E.A."/>
            <person name="Vandervalk B.P."/>
            <person name="Mohamadi H."/>
            <person name="Chu J."/>
            <person name="Raymond A."/>
            <person name="Pleasance S."/>
            <person name="Coope R."/>
            <person name="Wildung M.R."/>
            <person name="Ritland C.E."/>
            <person name="Bousquet J."/>
            <person name="Jones S.J."/>
            <person name="Bohlmann J."/>
            <person name="Birol I."/>
        </authorList>
    </citation>
    <scope>NUCLEOTIDE SEQUENCE [LARGE SCALE GENOMIC DNA]</scope>
    <source>
        <tissue evidence="2">Flushing bud</tissue>
    </source>
</reference>
<accession>A0A124GP30</accession>
<keyword evidence="1" id="KW-0812">Transmembrane</keyword>
<keyword evidence="2" id="KW-0496">Mitochondrion</keyword>
<proteinExistence type="predicted"/>
<sequence length="51" mass="5959">MTDLTSKNYWDRYSHKPNPLRVQSMLIDIIASIYVIFPCLGIIPIESIYQT</sequence>
<dbReference type="AlphaFoldDB" id="A0A124GP30"/>
<organism evidence="2">
    <name type="scientific">Picea glauca</name>
    <name type="common">White spruce</name>
    <name type="synonym">Pinus glauca</name>
    <dbReference type="NCBI Taxonomy" id="3330"/>
    <lineage>
        <taxon>Eukaryota</taxon>
        <taxon>Viridiplantae</taxon>
        <taxon>Streptophyta</taxon>
        <taxon>Embryophyta</taxon>
        <taxon>Tracheophyta</taxon>
        <taxon>Spermatophyta</taxon>
        <taxon>Pinopsida</taxon>
        <taxon>Pinidae</taxon>
        <taxon>Conifers I</taxon>
        <taxon>Pinales</taxon>
        <taxon>Pinaceae</taxon>
        <taxon>Picea</taxon>
    </lineage>
</organism>
<evidence type="ECO:0000313" key="2">
    <source>
        <dbReference type="EMBL" id="KUM50691.1"/>
    </source>
</evidence>
<name>A0A124GP30_PICGL</name>
<keyword evidence="1" id="KW-1133">Transmembrane helix</keyword>
<gene>
    <name evidence="2" type="ORF">ABT39_MTgene535</name>
</gene>
<keyword evidence="1" id="KW-0472">Membrane</keyword>
<protein>
    <submittedName>
        <fullName evidence="2">Uncharacterized protein</fullName>
    </submittedName>
</protein>
<feature type="transmembrane region" description="Helical" evidence="1">
    <location>
        <begin position="20"/>
        <end position="43"/>
    </location>
</feature>